<feature type="compositionally biased region" description="Low complexity" evidence="7">
    <location>
        <begin position="164"/>
        <end position="177"/>
    </location>
</feature>
<dbReference type="GO" id="GO:0008198">
    <property type="term" value="F:ferrous iron binding"/>
    <property type="evidence" value="ECO:0007669"/>
    <property type="project" value="TreeGrafter"/>
</dbReference>
<dbReference type="RefSeq" id="WP_270026882.1">
    <property type="nucleotide sequence ID" value="NZ_JAPDDP010000037.1"/>
</dbReference>
<dbReference type="GO" id="GO:0004322">
    <property type="term" value="F:ferroxidase activity"/>
    <property type="evidence" value="ECO:0007669"/>
    <property type="project" value="TreeGrafter"/>
</dbReference>
<evidence type="ECO:0000256" key="2">
    <source>
        <dbReference type="ARBA" id="ARBA00022723"/>
    </source>
</evidence>
<evidence type="ECO:0000256" key="1">
    <source>
        <dbReference type="ARBA" id="ARBA00022434"/>
    </source>
</evidence>
<dbReference type="InterPro" id="IPR012347">
    <property type="entry name" value="Ferritin-like"/>
</dbReference>
<dbReference type="InterPro" id="IPR041719">
    <property type="entry name" value="Ferritin_prok"/>
</dbReference>
<evidence type="ECO:0000256" key="4">
    <source>
        <dbReference type="ARBA" id="ARBA00023004"/>
    </source>
</evidence>
<dbReference type="CDD" id="cd01055">
    <property type="entry name" value="Nonheme_Ferritin"/>
    <property type="match status" value="1"/>
</dbReference>
<comment type="caution">
    <text evidence="9">The sequence shown here is derived from an EMBL/GenBank/DDBJ whole genome shotgun (WGS) entry which is preliminary data.</text>
</comment>
<feature type="region of interest" description="Disordered" evidence="7">
    <location>
        <begin position="157"/>
        <end position="177"/>
    </location>
</feature>
<dbReference type="AlphaFoldDB" id="A0A9X3N9Z7"/>
<dbReference type="PROSITE" id="PS50905">
    <property type="entry name" value="FERRITIN_LIKE"/>
    <property type="match status" value="1"/>
</dbReference>
<sequence length="177" mass="19599">MAADAFVTLLNEQIGHEYAAHQQYVACAVYYDAETLPQLAKFFYAQALEEREHAMMMVQYLLDADADVIVPGVTAPQVRFEDIVEPVALALAQEKRVTEQINALAGRARAEGDYTSEQFMQWFIKEQVEEVATMSDLLRVVERSKDDPMDIENFMAREMSSGEGADPTAPAAAGDAG</sequence>
<keyword evidence="2 5" id="KW-0479">Metal-binding</keyword>
<dbReference type="InterPro" id="IPR008331">
    <property type="entry name" value="Ferritin_DPS_dom"/>
</dbReference>
<feature type="domain" description="Ferritin-like diiron" evidence="8">
    <location>
        <begin position="1"/>
        <end position="145"/>
    </location>
</feature>
<keyword evidence="10" id="KW-1185">Reference proteome</keyword>
<dbReference type="InterPro" id="IPR009078">
    <property type="entry name" value="Ferritin-like_SF"/>
</dbReference>
<organism evidence="9 10">
    <name type="scientific">Solirubrobacter phytolaccae</name>
    <dbReference type="NCBI Taxonomy" id="1404360"/>
    <lineage>
        <taxon>Bacteria</taxon>
        <taxon>Bacillati</taxon>
        <taxon>Actinomycetota</taxon>
        <taxon>Thermoleophilia</taxon>
        <taxon>Solirubrobacterales</taxon>
        <taxon>Solirubrobacteraceae</taxon>
        <taxon>Solirubrobacter</taxon>
    </lineage>
</organism>
<keyword evidence="3" id="KW-0560">Oxidoreductase</keyword>
<name>A0A9X3N9Z7_9ACTN</name>
<dbReference type="GO" id="GO:0006826">
    <property type="term" value="P:iron ion transport"/>
    <property type="evidence" value="ECO:0007669"/>
    <property type="project" value="InterPro"/>
</dbReference>
<feature type="binding site" evidence="5">
    <location>
        <position position="50"/>
    </location>
    <ligand>
        <name>Fe cation</name>
        <dbReference type="ChEBI" id="CHEBI:24875"/>
        <label>1</label>
    </ligand>
</feature>
<reference evidence="9" key="1">
    <citation type="submission" date="2022-10" db="EMBL/GenBank/DDBJ databases">
        <title>The WGS of Solirubrobacter phytolaccae KCTC 29190.</title>
        <authorList>
            <person name="Jiang Z."/>
        </authorList>
    </citation>
    <scope>NUCLEOTIDE SEQUENCE</scope>
    <source>
        <strain evidence="9">KCTC 29190</strain>
    </source>
</reference>
<dbReference type="PANTHER" id="PTHR11431">
    <property type="entry name" value="FERRITIN"/>
    <property type="match status" value="1"/>
</dbReference>
<dbReference type="EMBL" id="JAPDDP010000037">
    <property type="protein sequence ID" value="MDA0182513.1"/>
    <property type="molecule type" value="Genomic_DNA"/>
</dbReference>
<feature type="binding site" evidence="5">
    <location>
        <position position="17"/>
    </location>
    <ligand>
        <name>Fe cation</name>
        <dbReference type="ChEBI" id="CHEBI:24875"/>
        <label>1</label>
    </ligand>
</feature>
<evidence type="ECO:0000256" key="5">
    <source>
        <dbReference type="PIRSR" id="PIRSR601519-1"/>
    </source>
</evidence>
<dbReference type="Proteomes" id="UP001147653">
    <property type="component" value="Unassembled WGS sequence"/>
</dbReference>
<feature type="binding site" evidence="5">
    <location>
        <position position="53"/>
    </location>
    <ligand>
        <name>Fe cation</name>
        <dbReference type="ChEBI" id="CHEBI:24875"/>
        <label>1</label>
    </ligand>
</feature>
<dbReference type="PANTHER" id="PTHR11431:SF127">
    <property type="entry name" value="BACTERIAL NON-HEME FERRITIN"/>
    <property type="match status" value="1"/>
</dbReference>
<keyword evidence="1 6" id="KW-0409">Iron storage</keyword>
<evidence type="ECO:0000259" key="8">
    <source>
        <dbReference type="PROSITE" id="PS50905"/>
    </source>
</evidence>
<feature type="binding site" evidence="5">
    <location>
        <position position="127"/>
    </location>
    <ligand>
        <name>Fe cation</name>
        <dbReference type="ChEBI" id="CHEBI:24875"/>
        <label>1</label>
    </ligand>
</feature>
<proteinExistence type="predicted"/>
<evidence type="ECO:0000256" key="7">
    <source>
        <dbReference type="SAM" id="MobiDB-lite"/>
    </source>
</evidence>
<dbReference type="GO" id="GO:0008199">
    <property type="term" value="F:ferric iron binding"/>
    <property type="evidence" value="ECO:0007669"/>
    <property type="project" value="InterPro"/>
</dbReference>
<dbReference type="SUPFAM" id="SSF47240">
    <property type="entry name" value="Ferritin-like"/>
    <property type="match status" value="1"/>
</dbReference>
<dbReference type="Gene3D" id="1.20.1260.10">
    <property type="match status" value="1"/>
</dbReference>
<feature type="binding site" evidence="5">
    <location>
        <position position="94"/>
    </location>
    <ligand>
        <name>Fe cation</name>
        <dbReference type="ChEBI" id="CHEBI:24875"/>
        <label>1</label>
    </ligand>
</feature>
<dbReference type="InterPro" id="IPR009040">
    <property type="entry name" value="Ferritin-like_diiron"/>
</dbReference>
<evidence type="ECO:0000313" key="10">
    <source>
        <dbReference type="Proteomes" id="UP001147653"/>
    </source>
</evidence>
<dbReference type="InterPro" id="IPR001519">
    <property type="entry name" value="Ferritin"/>
</dbReference>
<dbReference type="GO" id="GO:0006879">
    <property type="term" value="P:intracellular iron ion homeostasis"/>
    <property type="evidence" value="ECO:0007669"/>
    <property type="project" value="UniProtKB-KW"/>
</dbReference>
<dbReference type="GO" id="GO:0005829">
    <property type="term" value="C:cytosol"/>
    <property type="evidence" value="ECO:0007669"/>
    <property type="project" value="TreeGrafter"/>
</dbReference>
<evidence type="ECO:0000256" key="3">
    <source>
        <dbReference type="ARBA" id="ARBA00023002"/>
    </source>
</evidence>
<evidence type="ECO:0000313" key="9">
    <source>
        <dbReference type="EMBL" id="MDA0182513.1"/>
    </source>
</evidence>
<keyword evidence="4 5" id="KW-0408">Iron</keyword>
<gene>
    <name evidence="9" type="ORF">OJ997_19545</name>
</gene>
<dbReference type="Pfam" id="PF00210">
    <property type="entry name" value="Ferritin"/>
    <property type="match status" value="1"/>
</dbReference>
<protein>
    <recommendedName>
        <fullName evidence="6">Ferritin</fullName>
    </recommendedName>
</protein>
<evidence type="ECO:0000256" key="6">
    <source>
        <dbReference type="RuleBase" id="RU361145"/>
    </source>
</evidence>
<accession>A0A9X3N9Z7</accession>